<keyword evidence="2" id="KW-0540">Nuclease</keyword>
<dbReference type="RefSeq" id="WP_052139647.1">
    <property type="nucleotide sequence ID" value="NZ_CP006906.1"/>
</dbReference>
<geneLocation type="plasmid" evidence="2 3">
    <name>pCBJ</name>
</geneLocation>
<evidence type="ECO:0000313" key="2">
    <source>
        <dbReference type="EMBL" id="AIY85259.1"/>
    </source>
</evidence>
<dbReference type="Proteomes" id="UP000030635">
    <property type="component" value="Plasmid pCBJ"/>
</dbReference>
<dbReference type="KEGG" id="cbv:U729_3211"/>
<dbReference type="OrthoDB" id="9816185at2"/>
<name>A0A0A7G061_9CLOT</name>
<dbReference type="InterPro" id="IPR052892">
    <property type="entry name" value="NA-targeting_endonuclease"/>
</dbReference>
<feature type="domain" description="HNH nuclease" evidence="1">
    <location>
        <begin position="56"/>
        <end position="110"/>
    </location>
</feature>
<dbReference type="SMART" id="SM00507">
    <property type="entry name" value="HNHc"/>
    <property type="match status" value="1"/>
</dbReference>
<evidence type="ECO:0000259" key="1">
    <source>
        <dbReference type="SMART" id="SM00507"/>
    </source>
</evidence>
<keyword evidence="3" id="KW-1185">Reference proteome</keyword>
<keyword evidence="2" id="KW-0255">Endonuclease</keyword>
<gene>
    <name evidence="2" type="ORF">U729_3211</name>
</gene>
<dbReference type="InterPro" id="IPR003615">
    <property type="entry name" value="HNH_nuc"/>
</dbReference>
<dbReference type="CDD" id="cd00085">
    <property type="entry name" value="HNHc"/>
    <property type="match status" value="1"/>
</dbReference>
<dbReference type="GO" id="GO:0004519">
    <property type="term" value="F:endonuclease activity"/>
    <property type="evidence" value="ECO:0007669"/>
    <property type="project" value="UniProtKB-KW"/>
</dbReference>
<sequence>MYNEDNKKIISVFDNEGKFLSKTSLIRANKLIDRKCAYWIGKNKLCLALSKKDRRNIKDSIIKKSNNICYICNQKSSKASIDHVIPKSYYKNGGSDLPSNLKCCCKRCNKDKGARTLKQYVNHIYKNRQQYMYISDTQLEKLKELSKHY</sequence>
<organism evidence="2 3">
    <name type="scientific">Clostridium baratii str. Sullivan</name>
    <dbReference type="NCBI Taxonomy" id="1415775"/>
    <lineage>
        <taxon>Bacteria</taxon>
        <taxon>Bacillati</taxon>
        <taxon>Bacillota</taxon>
        <taxon>Clostridia</taxon>
        <taxon>Eubacteriales</taxon>
        <taxon>Clostridiaceae</taxon>
        <taxon>Clostridium</taxon>
    </lineage>
</organism>
<dbReference type="AlphaFoldDB" id="A0A0A7G061"/>
<dbReference type="PANTHER" id="PTHR33877:SF2">
    <property type="entry name" value="OS07G0170200 PROTEIN"/>
    <property type="match status" value="1"/>
</dbReference>
<dbReference type="InterPro" id="IPR029471">
    <property type="entry name" value="HNH_5"/>
</dbReference>
<dbReference type="HOGENOM" id="CLU_1746417_0_0_9"/>
<protein>
    <submittedName>
        <fullName evidence="2">HNH endonuclease family protein</fullName>
    </submittedName>
</protein>
<dbReference type="Gene3D" id="1.10.30.50">
    <property type="match status" value="1"/>
</dbReference>
<keyword evidence="2" id="KW-0614">Plasmid</keyword>
<proteinExistence type="predicted"/>
<dbReference type="PANTHER" id="PTHR33877">
    <property type="entry name" value="SLL1193 PROTEIN"/>
    <property type="match status" value="1"/>
</dbReference>
<keyword evidence="2" id="KW-0378">Hydrolase</keyword>
<evidence type="ECO:0000313" key="3">
    <source>
        <dbReference type="Proteomes" id="UP000030635"/>
    </source>
</evidence>
<accession>A0A0A7G061</accession>
<dbReference type="Pfam" id="PF14279">
    <property type="entry name" value="HNH_5"/>
    <property type="match status" value="1"/>
</dbReference>
<reference evidence="2 3" key="1">
    <citation type="journal article" date="2015" name="Infect. Genet. Evol.">
        <title>Genomic sequences of six botulinum neurotoxin-producing strains representing three clostridial species illustrate the mobility and diversity of botulinum neurotoxin genes.</title>
        <authorList>
            <person name="Smith T.J."/>
            <person name="Hill K.K."/>
            <person name="Xie G."/>
            <person name="Foley B.T."/>
            <person name="Williamson C.H."/>
            <person name="Foster J.T."/>
            <person name="Johnson S.L."/>
            <person name="Chertkov O."/>
            <person name="Teshima H."/>
            <person name="Gibbons H.S."/>
            <person name="Johnsky L.A."/>
            <person name="Karavis M.A."/>
            <person name="Smith L.A."/>
        </authorList>
    </citation>
    <scope>NUCLEOTIDE SEQUENCE [LARGE SCALE GENOMIC DNA]</scope>
    <source>
        <strain evidence="2">Sullivan</strain>
        <plasmid evidence="3">Plasmid pCBJ</plasmid>
    </source>
</reference>
<dbReference type="EMBL" id="CP006906">
    <property type="protein sequence ID" value="AIY85259.1"/>
    <property type="molecule type" value="Genomic_DNA"/>
</dbReference>